<evidence type="ECO:0000256" key="1">
    <source>
        <dbReference type="SAM" id="SignalP"/>
    </source>
</evidence>
<feature type="chain" id="PRO_5035719869" description="Secreted protein" evidence="1">
    <location>
        <begin position="24"/>
        <end position="113"/>
    </location>
</feature>
<accession>A0A8S1INU3</accession>
<evidence type="ECO:0000313" key="3">
    <source>
        <dbReference type="Proteomes" id="UP000708148"/>
    </source>
</evidence>
<organism evidence="2 3">
    <name type="scientific">Ostreobium quekettii</name>
    <dbReference type="NCBI Taxonomy" id="121088"/>
    <lineage>
        <taxon>Eukaryota</taxon>
        <taxon>Viridiplantae</taxon>
        <taxon>Chlorophyta</taxon>
        <taxon>core chlorophytes</taxon>
        <taxon>Ulvophyceae</taxon>
        <taxon>TCBD clade</taxon>
        <taxon>Bryopsidales</taxon>
        <taxon>Ostreobineae</taxon>
        <taxon>Ostreobiaceae</taxon>
        <taxon>Ostreobium</taxon>
    </lineage>
</organism>
<sequence>MLGCVSQDTAWLLHFFRLWATWSRWPRWAARRGQDCRHIRGSKRRVAWKASVALKPWSVLSMAHEMSVPFISYKVQVAVQGTRYMSLMCVVEDKFNRCCMRGQKQACLSAHSR</sequence>
<keyword evidence="3" id="KW-1185">Reference proteome</keyword>
<evidence type="ECO:0008006" key="4">
    <source>
        <dbReference type="Google" id="ProtNLM"/>
    </source>
</evidence>
<dbReference type="AlphaFoldDB" id="A0A8S1INU3"/>
<keyword evidence="1" id="KW-0732">Signal</keyword>
<name>A0A8S1INU3_9CHLO</name>
<dbReference type="EMBL" id="CAJHUC010000474">
    <property type="protein sequence ID" value="CAD7696404.1"/>
    <property type="molecule type" value="Genomic_DNA"/>
</dbReference>
<comment type="caution">
    <text evidence="2">The sequence shown here is derived from an EMBL/GenBank/DDBJ whole genome shotgun (WGS) entry which is preliminary data.</text>
</comment>
<dbReference type="Proteomes" id="UP000708148">
    <property type="component" value="Unassembled WGS sequence"/>
</dbReference>
<evidence type="ECO:0000313" key="2">
    <source>
        <dbReference type="EMBL" id="CAD7696404.1"/>
    </source>
</evidence>
<reference evidence="2" key="1">
    <citation type="submission" date="2020-12" db="EMBL/GenBank/DDBJ databases">
        <authorList>
            <person name="Iha C."/>
        </authorList>
    </citation>
    <scope>NUCLEOTIDE SEQUENCE</scope>
</reference>
<proteinExistence type="predicted"/>
<protein>
    <recommendedName>
        <fullName evidence="4">Secreted protein</fullName>
    </recommendedName>
</protein>
<gene>
    <name evidence="2" type="ORF">OSTQU699_LOCUS1765</name>
</gene>
<feature type="signal peptide" evidence="1">
    <location>
        <begin position="1"/>
        <end position="23"/>
    </location>
</feature>